<dbReference type="Pfam" id="PF13302">
    <property type="entry name" value="Acetyltransf_3"/>
    <property type="match status" value="1"/>
</dbReference>
<dbReference type="GO" id="GO:0005737">
    <property type="term" value="C:cytoplasm"/>
    <property type="evidence" value="ECO:0007669"/>
    <property type="project" value="TreeGrafter"/>
</dbReference>
<proteinExistence type="inferred from homology"/>
<protein>
    <submittedName>
        <fullName evidence="5">N-acetyltransferase</fullName>
    </submittedName>
</protein>
<dbReference type="PANTHER" id="PTHR43792:SF8">
    <property type="entry name" value="[RIBOSOMAL PROTEIN US5]-ALANINE N-ACETYLTRANSFERASE"/>
    <property type="match status" value="1"/>
</dbReference>
<keyword evidence="6" id="KW-1185">Reference proteome</keyword>
<dbReference type="InterPro" id="IPR000182">
    <property type="entry name" value="GNAT_dom"/>
</dbReference>
<dbReference type="InterPro" id="IPR051531">
    <property type="entry name" value="N-acetyltransferase"/>
</dbReference>
<evidence type="ECO:0000256" key="1">
    <source>
        <dbReference type="ARBA" id="ARBA00022679"/>
    </source>
</evidence>
<evidence type="ECO:0000256" key="2">
    <source>
        <dbReference type="ARBA" id="ARBA00023315"/>
    </source>
</evidence>
<dbReference type="EMBL" id="RCZM01000004">
    <property type="protein sequence ID" value="TPG16140.1"/>
    <property type="molecule type" value="Genomic_DNA"/>
</dbReference>
<dbReference type="PROSITE" id="PS51186">
    <property type="entry name" value="GNAT"/>
    <property type="match status" value="1"/>
</dbReference>
<dbReference type="AlphaFoldDB" id="A0A502CUD6"/>
<reference evidence="5 6" key="1">
    <citation type="journal article" date="2019" name="Environ. Microbiol.">
        <title>Species interactions and distinct microbial communities in high Arctic permafrost affected cryosols are associated with the CH4 and CO2 gas fluxes.</title>
        <authorList>
            <person name="Altshuler I."/>
            <person name="Hamel J."/>
            <person name="Turney S."/>
            <person name="Magnuson E."/>
            <person name="Levesque R."/>
            <person name="Greer C."/>
            <person name="Whyte L.G."/>
        </authorList>
    </citation>
    <scope>NUCLEOTIDE SEQUENCE [LARGE SCALE GENOMIC DNA]</scope>
    <source>
        <strain evidence="5 6">S9.3A</strain>
    </source>
</reference>
<sequence length="179" mass="20067">MHPEGYTVCRLALDDAAALAAAYDRNREHLKPWEPTRPDAFFTEAGQRETISGRLDQVAQGLYDCWLLWHGHDVVGAANLQNIVRGAMQGADVGYWIDHGHLRRGLGVATLEFLVERAHELNLHRLGGSTNVANLPSQQVLRRCGFQEYGRIPEFLYLDGAWQDSILFNLVLHDGPPRG</sequence>
<feature type="domain" description="N-acetyltransferase" evidence="4">
    <location>
        <begin position="6"/>
        <end position="169"/>
    </location>
</feature>
<evidence type="ECO:0000259" key="4">
    <source>
        <dbReference type="PROSITE" id="PS51186"/>
    </source>
</evidence>
<comment type="similarity">
    <text evidence="3">Belongs to the acetyltransferase family. RimJ subfamily.</text>
</comment>
<gene>
    <name evidence="5" type="ORF">EAH86_13015</name>
</gene>
<keyword evidence="1 5" id="KW-0808">Transferase</keyword>
<dbReference type="RefSeq" id="WP_140741395.1">
    <property type="nucleotide sequence ID" value="NZ_RCZM01000004.1"/>
</dbReference>
<comment type="caution">
    <text evidence="5">The sequence shown here is derived from an EMBL/GenBank/DDBJ whole genome shotgun (WGS) entry which is preliminary data.</text>
</comment>
<dbReference type="Gene3D" id="3.40.630.30">
    <property type="match status" value="1"/>
</dbReference>
<dbReference type="InterPro" id="IPR016181">
    <property type="entry name" value="Acyl_CoA_acyltransferase"/>
</dbReference>
<dbReference type="OrthoDB" id="5242221at2"/>
<organism evidence="5 6">
    <name type="scientific">Pedococcus bigeumensis</name>
    <dbReference type="NCBI Taxonomy" id="433644"/>
    <lineage>
        <taxon>Bacteria</taxon>
        <taxon>Bacillati</taxon>
        <taxon>Actinomycetota</taxon>
        <taxon>Actinomycetes</taxon>
        <taxon>Micrococcales</taxon>
        <taxon>Intrasporangiaceae</taxon>
        <taxon>Pedococcus</taxon>
    </lineage>
</organism>
<dbReference type="GO" id="GO:0008999">
    <property type="term" value="F:protein-N-terminal-alanine acetyltransferase activity"/>
    <property type="evidence" value="ECO:0007669"/>
    <property type="project" value="TreeGrafter"/>
</dbReference>
<name>A0A502CUD6_9MICO</name>
<keyword evidence="2" id="KW-0012">Acyltransferase</keyword>
<evidence type="ECO:0000313" key="6">
    <source>
        <dbReference type="Proteomes" id="UP000317722"/>
    </source>
</evidence>
<evidence type="ECO:0000256" key="3">
    <source>
        <dbReference type="ARBA" id="ARBA00038502"/>
    </source>
</evidence>
<accession>A0A502CUD6</accession>
<dbReference type="PANTHER" id="PTHR43792">
    <property type="entry name" value="GNAT FAMILY, PUTATIVE (AFU_ORTHOLOGUE AFUA_3G00765)-RELATED-RELATED"/>
    <property type="match status" value="1"/>
</dbReference>
<evidence type="ECO:0000313" key="5">
    <source>
        <dbReference type="EMBL" id="TPG16140.1"/>
    </source>
</evidence>
<dbReference type="SUPFAM" id="SSF55729">
    <property type="entry name" value="Acyl-CoA N-acyltransferases (Nat)"/>
    <property type="match status" value="1"/>
</dbReference>
<dbReference type="Proteomes" id="UP000317722">
    <property type="component" value="Unassembled WGS sequence"/>
</dbReference>